<evidence type="ECO:0000313" key="1">
    <source>
        <dbReference type="EMBL" id="PTM76859.1"/>
    </source>
</evidence>
<comment type="caution">
    <text evidence="1">The sequence shown here is derived from an EMBL/GenBank/DDBJ whole genome shotgun (WGS) entry which is preliminary data.</text>
</comment>
<gene>
    <name evidence="1" type="ORF">C8J29_107138</name>
</gene>
<evidence type="ECO:0000313" key="2">
    <source>
        <dbReference type="Proteomes" id="UP000240800"/>
    </source>
</evidence>
<name>A0ABX5J5W7_9RHOB</name>
<organism evidence="1 2">
    <name type="scientific">Cereibacter johrii</name>
    <dbReference type="NCBI Taxonomy" id="445629"/>
    <lineage>
        <taxon>Bacteria</taxon>
        <taxon>Pseudomonadati</taxon>
        <taxon>Pseudomonadota</taxon>
        <taxon>Alphaproteobacteria</taxon>
        <taxon>Rhodobacterales</taxon>
        <taxon>Paracoccaceae</taxon>
        <taxon>Cereibacter</taxon>
    </lineage>
</organism>
<dbReference type="RefSeq" id="WP_069333485.1">
    <property type="nucleotide sequence ID" value="NZ_JBNGEX010000006.1"/>
</dbReference>
<accession>A0ABX5J5W7</accession>
<protein>
    <recommendedName>
        <fullName evidence="3">Transposase</fullName>
    </recommendedName>
</protein>
<dbReference type="EMBL" id="PZZW01000007">
    <property type="protein sequence ID" value="PTM76859.1"/>
    <property type="molecule type" value="Genomic_DNA"/>
</dbReference>
<keyword evidence="2" id="KW-1185">Reference proteome</keyword>
<evidence type="ECO:0008006" key="3">
    <source>
        <dbReference type="Google" id="ProtNLM"/>
    </source>
</evidence>
<sequence length="72" mass="7595">MTKTTYVGLDVHADTIAVATADEGRDGEVRFHGVIPNTADAVLRLTKRLKAADRIRPSATKRAPAATACTGC</sequence>
<proteinExistence type="predicted"/>
<dbReference type="Proteomes" id="UP000240800">
    <property type="component" value="Unassembled WGS sequence"/>
</dbReference>
<reference evidence="1 2" key="1">
    <citation type="submission" date="2018-04" db="EMBL/GenBank/DDBJ databases">
        <title>Genomic Encyclopedia of Type Strains, Phase III (KMG-III): the genomes of soil and plant-associated and newly described type strains.</title>
        <authorList>
            <person name="Whitman W."/>
        </authorList>
    </citation>
    <scope>NUCLEOTIDE SEQUENCE [LARGE SCALE GENOMIC DNA]</scope>
    <source>
        <strain evidence="1 2">JA192</strain>
    </source>
</reference>